<evidence type="ECO:0000259" key="3">
    <source>
        <dbReference type="Pfam" id="PF07859"/>
    </source>
</evidence>
<sequence>MATPGPSLGTVLGTARGVAARGIMRLPARALRAAAGSPVVLDGKQLDHEMQLLLRLAKIEGPAVEDVSVTRGRKILRSSTQLAGGTPPIGAVTDRFIDGPGGRLGLRFYTPRDLSGASPALVFFHGGGWIYGDLESHDALCRHLAETAQVRVVAVDYRLAPEAQFPAAVDDAWAAWEWVRDSAAGLGIDPTRIAVGGDSAGGNLATIVAQQAVAAGGQQPAFQLLIYPATDFAERRPSRQTFGQGFYLTTGFMDKAEENYLVGDEDRSDPRLSPIHGDLAGLPPAYVVTAGFDPLLDEGREYAELMAAAGVKVEYHCEESLIHGFANMVSFGQSAPAAIRRFSAALQRGLSS</sequence>
<dbReference type="RefSeq" id="WP_344199642.1">
    <property type="nucleotide sequence ID" value="NZ_BAAAME010000003.1"/>
</dbReference>
<reference evidence="4 5" key="1">
    <citation type="journal article" date="2019" name="Int. J. Syst. Evol. Microbiol.">
        <title>The Global Catalogue of Microorganisms (GCM) 10K type strain sequencing project: providing services to taxonomists for standard genome sequencing and annotation.</title>
        <authorList>
            <consortium name="The Broad Institute Genomics Platform"/>
            <consortium name="The Broad Institute Genome Sequencing Center for Infectious Disease"/>
            <person name="Wu L."/>
            <person name="Ma J."/>
        </authorList>
    </citation>
    <scope>NUCLEOTIDE SEQUENCE [LARGE SCALE GENOMIC DNA]</scope>
    <source>
        <strain evidence="4 5">JCM 13518</strain>
    </source>
</reference>
<dbReference type="EMBL" id="BAAAME010000003">
    <property type="protein sequence ID" value="GAA1735983.1"/>
    <property type="molecule type" value="Genomic_DNA"/>
</dbReference>
<dbReference type="InterPro" id="IPR029058">
    <property type="entry name" value="AB_hydrolase_fold"/>
</dbReference>
<protein>
    <submittedName>
        <fullName evidence="4">Alpha/beta hydrolase</fullName>
    </submittedName>
</protein>
<feature type="domain" description="Alpha/beta hydrolase fold-3" evidence="3">
    <location>
        <begin position="121"/>
        <end position="326"/>
    </location>
</feature>
<name>A0ABN2JQZ9_9ACTN</name>
<dbReference type="SUPFAM" id="SSF53474">
    <property type="entry name" value="alpha/beta-Hydrolases"/>
    <property type="match status" value="1"/>
</dbReference>
<gene>
    <name evidence="4" type="ORF">GCM10009710_15510</name>
</gene>
<evidence type="ECO:0000256" key="2">
    <source>
        <dbReference type="ARBA" id="ARBA00022801"/>
    </source>
</evidence>
<evidence type="ECO:0000256" key="1">
    <source>
        <dbReference type="ARBA" id="ARBA00010515"/>
    </source>
</evidence>
<dbReference type="PANTHER" id="PTHR48081">
    <property type="entry name" value="AB HYDROLASE SUPERFAMILY PROTEIN C4A8.06C"/>
    <property type="match status" value="1"/>
</dbReference>
<dbReference type="InterPro" id="IPR002168">
    <property type="entry name" value="Lipase_GDXG_HIS_AS"/>
</dbReference>
<dbReference type="GO" id="GO:0016787">
    <property type="term" value="F:hydrolase activity"/>
    <property type="evidence" value="ECO:0007669"/>
    <property type="project" value="UniProtKB-KW"/>
</dbReference>
<dbReference type="Pfam" id="PF07859">
    <property type="entry name" value="Abhydrolase_3"/>
    <property type="match status" value="1"/>
</dbReference>
<dbReference type="Gene3D" id="3.40.50.1820">
    <property type="entry name" value="alpha/beta hydrolase"/>
    <property type="match status" value="1"/>
</dbReference>
<dbReference type="InterPro" id="IPR050300">
    <property type="entry name" value="GDXG_lipolytic_enzyme"/>
</dbReference>
<dbReference type="PROSITE" id="PS01173">
    <property type="entry name" value="LIPASE_GDXG_HIS"/>
    <property type="match status" value="1"/>
</dbReference>
<proteinExistence type="inferred from homology"/>
<evidence type="ECO:0000313" key="4">
    <source>
        <dbReference type="EMBL" id="GAA1735983.1"/>
    </source>
</evidence>
<accession>A0ABN2JQZ9</accession>
<organism evidence="4 5">
    <name type="scientific">Aeromicrobium alkaliterrae</name>
    <dbReference type="NCBI Taxonomy" id="302168"/>
    <lineage>
        <taxon>Bacteria</taxon>
        <taxon>Bacillati</taxon>
        <taxon>Actinomycetota</taxon>
        <taxon>Actinomycetes</taxon>
        <taxon>Propionibacteriales</taxon>
        <taxon>Nocardioidaceae</taxon>
        <taxon>Aeromicrobium</taxon>
    </lineage>
</organism>
<keyword evidence="2 4" id="KW-0378">Hydrolase</keyword>
<keyword evidence="5" id="KW-1185">Reference proteome</keyword>
<comment type="caution">
    <text evidence="4">The sequence shown here is derived from an EMBL/GenBank/DDBJ whole genome shotgun (WGS) entry which is preliminary data.</text>
</comment>
<dbReference type="PANTHER" id="PTHR48081:SF8">
    <property type="entry name" value="ALPHA_BETA HYDROLASE FOLD-3 DOMAIN-CONTAINING PROTEIN-RELATED"/>
    <property type="match status" value="1"/>
</dbReference>
<dbReference type="Proteomes" id="UP001501057">
    <property type="component" value="Unassembled WGS sequence"/>
</dbReference>
<comment type="similarity">
    <text evidence="1">Belongs to the 'GDXG' lipolytic enzyme family.</text>
</comment>
<evidence type="ECO:0000313" key="5">
    <source>
        <dbReference type="Proteomes" id="UP001501057"/>
    </source>
</evidence>
<dbReference type="InterPro" id="IPR013094">
    <property type="entry name" value="AB_hydrolase_3"/>
</dbReference>